<dbReference type="InterPro" id="IPR031000">
    <property type="entry name" value="D_pro_red_PrdD"/>
</dbReference>
<proteinExistence type="predicted"/>
<sequence length="245" mass="27071">MSILTIKGYHVHQVQLGDKNLVTEDGRMIVATRPPCTNHPLIDSITLRVISPEERHQYTNTIMDVIPLSAKALGKLGEGITHTLTGVYVLLTGVDTNGRQVCNGGRSDGILAEQIAWGRPGTPDEEDFLIAFDVVLKADAWMTRAGPDAIHLACDQFCEVFRQQLRTFDPAAYHEKHVFDDRLRPDAKQVVLVKEVSGQGAVYDTRLFPTEPAGFQGSTSIIDLGCLPQFVTPNEYRDGIIRAMD</sequence>
<name>A0ABS3L999_9ENTE</name>
<evidence type="ECO:0000313" key="2">
    <source>
        <dbReference type="Proteomes" id="UP000664601"/>
    </source>
</evidence>
<dbReference type="EMBL" id="JAFREM010000013">
    <property type="protein sequence ID" value="MBO1306187.1"/>
    <property type="molecule type" value="Genomic_DNA"/>
</dbReference>
<reference evidence="1 2" key="1">
    <citation type="submission" date="2021-03" db="EMBL/GenBank/DDBJ databases">
        <title>Enterococcal diversity collection.</title>
        <authorList>
            <person name="Gilmore M.S."/>
            <person name="Schwartzman J."/>
            <person name="Van Tyne D."/>
            <person name="Martin M."/>
            <person name="Earl A.M."/>
            <person name="Manson A.L."/>
            <person name="Straub T."/>
            <person name="Salamzade R."/>
            <person name="Saavedra J."/>
            <person name="Lebreton F."/>
            <person name="Prichula J."/>
            <person name="Schaufler K."/>
            <person name="Gaca A."/>
            <person name="Sgardioli B."/>
            <person name="Wagenaar J."/>
            <person name="Strong T."/>
        </authorList>
    </citation>
    <scope>NUCLEOTIDE SEQUENCE [LARGE SCALE GENOMIC DNA]</scope>
    <source>
        <strain evidence="1 2">669A</strain>
    </source>
</reference>
<dbReference type="Proteomes" id="UP000664601">
    <property type="component" value="Unassembled WGS sequence"/>
</dbReference>
<accession>A0ABS3L999</accession>
<organism evidence="1 2">
    <name type="scientific">Candidatus Enterococcus moelleringii</name>
    <dbReference type="NCBI Taxonomy" id="2815325"/>
    <lineage>
        <taxon>Bacteria</taxon>
        <taxon>Bacillati</taxon>
        <taxon>Bacillota</taxon>
        <taxon>Bacilli</taxon>
        <taxon>Lactobacillales</taxon>
        <taxon>Enterococcaceae</taxon>
        <taxon>Enterococcus</taxon>
    </lineage>
</organism>
<protein>
    <submittedName>
        <fullName evidence="1">Proline reductase cluster protein PrdD</fullName>
    </submittedName>
</protein>
<comment type="caution">
    <text evidence="1">The sequence shown here is derived from an EMBL/GenBank/DDBJ whole genome shotgun (WGS) entry which is preliminary data.</text>
</comment>
<dbReference type="RefSeq" id="WP_207673118.1">
    <property type="nucleotide sequence ID" value="NZ_JAFREM010000013.1"/>
</dbReference>
<keyword evidence="2" id="KW-1185">Reference proteome</keyword>
<dbReference type="NCBIfam" id="TIGR04482">
    <property type="entry name" value="D_pro_red_PrdD"/>
    <property type="match status" value="1"/>
</dbReference>
<evidence type="ECO:0000313" key="1">
    <source>
        <dbReference type="EMBL" id="MBO1306187.1"/>
    </source>
</evidence>
<gene>
    <name evidence="1" type="primary">prdD</name>
    <name evidence="1" type="ORF">JZO70_08445</name>
</gene>